<accession>A0A0H5Q725</accession>
<reference evidence="1" key="1">
    <citation type="submission" date="2015-06" db="EMBL/GenBank/DDBJ databases">
        <authorList>
            <person name="Joergensen T."/>
        </authorList>
    </citation>
    <scope>NUCLEOTIDE SEQUENCE</scope>
    <source>
        <strain evidence="1">RGFK1429</strain>
    </source>
</reference>
<dbReference type="AlphaFoldDB" id="A0A0H5Q725"/>
<evidence type="ECO:0000313" key="1">
    <source>
        <dbReference type="EMBL" id="CRY97229.1"/>
    </source>
</evidence>
<name>A0A0H5Q725_9ZZZZ</name>
<dbReference type="EMBL" id="LN853974">
    <property type="protein sequence ID" value="CRY97229.1"/>
    <property type="molecule type" value="Genomic_DNA"/>
</dbReference>
<sequence>MIEICAVPMLGKLQVTVRCSHPAPYPKWHSLYYGLYELDDGGLSEIMHNLVRAAEHAQWCVEDGALEGPHCGMLA</sequence>
<protein>
    <submittedName>
        <fullName evidence="1">Uncharacterized protein</fullName>
    </submittedName>
</protein>
<organism evidence="1">
    <name type="scientific">uncultured prokaryote</name>
    <dbReference type="NCBI Taxonomy" id="198431"/>
    <lineage>
        <taxon>unclassified sequences</taxon>
        <taxon>environmental samples</taxon>
    </lineage>
</organism>
<proteinExistence type="predicted"/>
<reference evidence="1" key="2">
    <citation type="submission" date="2015-07" db="EMBL/GenBank/DDBJ databases">
        <title>Plasmids, circular viruses and viroids from rat gut.</title>
        <authorList>
            <person name="Jorgensen T.J."/>
            <person name="Hansen M.A."/>
            <person name="Xu Z."/>
            <person name="Tabak M.A."/>
            <person name="Sorensen S.J."/>
            <person name="Hansen L.H."/>
        </authorList>
    </citation>
    <scope>NUCLEOTIDE SEQUENCE</scope>
    <source>
        <strain evidence="1">RGFK1429</strain>
    </source>
</reference>